<dbReference type="Proteomes" id="UP000215896">
    <property type="component" value="Unassembled WGS sequence"/>
</dbReference>
<dbReference type="PANTHER" id="PTHR42742">
    <property type="entry name" value="TRANSCRIPTIONAL REPRESSOR MPRA"/>
    <property type="match status" value="1"/>
</dbReference>
<dbReference type="EMBL" id="NMVO01000019">
    <property type="protein sequence ID" value="OYO07839.1"/>
    <property type="molecule type" value="Genomic_DNA"/>
</dbReference>
<proteinExistence type="predicted"/>
<dbReference type="InterPro" id="IPR014710">
    <property type="entry name" value="RmlC-like_jellyroll"/>
</dbReference>
<evidence type="ECO:0000313" key="4">
    <source>
        <dbReference type="Proteomes" id="UP000215896"/>
    </source>
</evidence>
<sequence>MQINAPGNYDRAPIVQVPLDTLTEQQRATSQGAEVYPAIWQYAHEAAGDRSALVVVDSYPGVDNAAIIDGLKQANPTARVIDVEERAALGEAELTALIAQNLTDDRVFGIMSHHQLRDFYRTSELSSLAADVRDAEQDIALVGWGATLAEVHADALVLADLPRWEIQQRYRAGASNWRTHNPDEDILRKYKRGFFVEWRVADNHKRPLIERIDFLLDTTHEPKLISGAAVRAGLATAARQPFRLVPFFDPGPWGGVWMEETVGLEHIEGKKYAWCFDCVPEENSLLLEVSGTVVEIPSMDLVLTHPRELLGPLTFARFGAEFPIRFDFLDTVEGGNLSLQVHPLTDYIQRTFGMHYTQDESYYLLDADADAKVYLGLKEGVEPEAMLAALARAQEGEELFDAEAYVNVFPAAKHDHFLIPAGTVHASGSGSMVLEISATPYIFTFKLWDWGRLGLDGKPRPIHLEHGSKNIQFDRDTAWTTANLVDQVQPVDKGEGWREERTGLHELEFIETRRHWFTGPVDHDTAGTVNVLNLVEGDVVRVESPSGAFDPYEVHYAETFVVPAAVGAYRIVPAGDSAEYGTLKAYVRGTQLD</sequence>
<dbReference type="GO" id="GO:0046872">
    <property type="term" value="F:metal ion binding"/>
    <property type="evidence" value="ECO:0007669"/>
    <property type="project" value="UniProtKB-KW"/>
</dbReference>
<evidence type="ECO:0000313" key="3">
    <source>
        <dbReference type="EMBL" id="OYO07839.1"/>
    </source>
</evidence>
<dbReference type="RefSeq" id="WP_094360534.1">
    <property type="nucleotide sequence ID" value="NZ_NMVK01000036.1"/>
</dbReference>
<protein>
    <submittedName>
        <fullName evidence="3">Mannose-6-phosphate isomerase</fullName>
    </submittedName>
</protein>
<reference evidence="3 4" key="1">
    <citation type="submission" date="2017-07" db="EMBL/GenBank/DDBJ databases">
        <title>Draft whole genome sequences of clinical Proprionibacteriaceae strains.</title>
        <authorList>
            <person name="Bernier A.-M."/>
            <person name="Bernard K."/>
            <person name="Domingo M.-C."/>
        </authorList>
    </citation>
    <scope>NUCLEOTIDE SEQUENCE [LARGE SCALE GENOMIC DNA]</scope>
    <source>
        <strain evidence="3 4">NML 030167</strain>
    </source>
</reference>
<keyword evidence="2" id="KW-0862">Zinc</keyword>
<dbReference type="CDD" id="cd07010">
    <property type="entry name" value="cupin_PMI_type_I_N_bac"/>
    <property type="match status" value="1"/>
</dbReference>
<accession>A0A255FVW7</accession>
<dbReference type="InterPro" id="IPR011051">
    <property type="entry name" value="RmlC_Cupin_sf"/>
</dbReference>
<dbReference type="SUPFAM" id="SSF51182">
    <property type="entry name" value="RmlC-like cupins"/>
    <property type="match status" value="1"/>
</dbReference>
<dbReference type="PANTHER" id="PTHR42742:SF3">
    <property type="entry name" value="FRUCTOKINASE"/>
    <property type="match status" value="1"/>
</dbReference>
<keyword evidence="3" id="KW-0413">Isomerase</keyword>
<comment type="caution">
    <text evidence="3">The sequence shown here is derived from an EMBL/GenBank/DDBJ whole genome shotgun (WGS) entry which is preliminary data.</text>
</comment>
<keyword evidence="4" id="KW-1185">Reference proteome</keyword>
<evidence type="ECO:0000256" key="2">
    <source>
        <dbReference type="ARBA" id="ARBA00022833"/>
    </source>
</evidence>
<organism evidence="3 4">
    <name type="scientific">Enemella evansiae</name>
    <dbReference type="NCBI Taxonomy" id="2016499"/>
    <lineage>
        <taxon>Bacteria</taxon>
        <taxon>Bacillati</taxon>
        <taxon>Actinomycetota</taxon>
        <taxon>Actinomycetes</taxon>
        <taxon>Propionibacteriales</taxon>
        <taxon>Propionibacteriaceae</taxon>
        <taxon>Enemella</taxon>
    </lineage>
</organism>
<gene>
    <name evidence="3" type="ORF">CGZ94_20410</name>
</gene>
<evidence type="ECO:0000256" key="1">
    <source>
        <dbReference type="ARBA" id="ARBA00022723"/>
    </source>
</evidence>
<dbReference type="OrthoDB" id="9808275at2"/>
<dbReference type="GO" id="GO:0016853">
    <property type="term" value="F:isomerase activity"/>
    <property type="evidence" value="ECO:0007669"/>
    <property type="project" value="UniProtKB-KW"/>
</dbReference>
<dbReference type="Gene3D" id="2.60.120.10">
    <property type="entry name" value="Jelly Rolls"/>
    <property type="match status" value="1"/>
</dbReference>
<dbReference type="AlphaFoldDB" id="A0A255FVW7"/>
<keyword evidence="1" id="KW-0479">Metal-binding</keyword>
<name>A0A255FVW7_9ACTN</name>
<dbReference type="InterPro" id="IPR051804">
    <property type="entry name" value="Carb_Metab_Reg_Kinase/Isom"/>
</dbReference>